<evidence type="ECO:0000313" key="3">
    <source>
        <dbReference type="Proteomes" id="UP001310594"/>
    </source>
</evidence>
<protein>
    <submittedName>
        <fullName evidence="2">Uncharacterized protein</fullName>
    </submittedName>
</protein>
<feature type="compositionally biased region" description="Low complexity" evidence="1">
    <location>
        <begin position="9"/>
        <end position="23"/>
    </location>
</feature>
<feature type="compositionally biased region" description="Polar residues" evidence="1">
    <location>
        <begin position="57"/>
        <end position="67"/>
    </location>
</feature>
<accession>A0AAN7WDD2</accession>
<dbReference type="Proteomes" id="UP001310594">
    <property type="component" value="Unassembled WGS sequence"/>
</dbReference>
<feature type="region of interest" description="Disordered" evidence="1">
    <location>
        <begin position="1"/>
        <end position="67"/>
    </location>
</feature>
<feature type="compositionally biased region" description="Low complexity" evidence="1">
    <location>
        <begin position="36"/>
        <end position="50"/>
    </location>
</feature>
<name>A0AAN7WDD2_9PEZI</name>
<reference evidence="2" key="1">
    <citation type="submission" date="2023-08" db="EMBL/GenBank/DDBJ databases">
        <title>Black Yeasts Isolated from many extreme environments.</title>
        <authorList>
            <person name="Coleine C."/>
            <person name="Stajich J.E."/>
            <person name="Selbmann L."/>
        </authorList>
    </citation>
    <scope>NUCLEOTIDE SEQUENCE</scope>
    <source>
        <strain evidence="2">CCFEE 5810</strain>
    </source>
</reference>
<evidence type="ECO:0000313" key="2">
    <source>
        <dbReference type="EMBL" id="KAK5707771.1"/>
    </source>
</evidence>
<sequence length="284" mass="30871">MAPSTRTYASVASNASSASSSPSQIFDSPPLPPTSPWSISSTLHSPSSPSDKPHKQISASTNTQKPLSHQIAELNAPQAVVQALENGKDSRHRLTLQLYYGMPTLFDTNRDDEGYQGRIRFLSESELVAAVRDATALSLHATMRAALVLLGNEIRTVRIVHAWLISPLVLKTDNAPGLLRLVQRTSSRLQQAQRILLDGLTPQDTTIDMTSLYMQNVRQQLDDTERNIVTRASKNAMQASSSDANGVKALSELQLRSALDATAKDLAVVKMTMRPADAVEVSSQ</sequence>
<dbReference type="AlphaFoldDB" id="A0AAN7WDD2"/>
<gene>
    <name evidence="2" type="ORF">LTR97_000309</name>
</gene>
<organism evidence="2 3">
    <name type="scientific">Elasticomyces elasticus</name>
    <dbReference type="NCBI Taxonomy" id="574655"/>
    <lineage>
        <taxon>Eukaryota</taxon>
        <taxon>Fungi</taxon>
        <taxon>Dikarya</taxon>
        <taxon>Ascomycota</taxon>
        <taxon>Pezizomycotina</taxon>
        <taxon>Dothideomycetes</taxon>
        <taxon>Dothideomycetidae</taxon>
        <taxon>Mycosphaerellales</taxon>
        <taxon>Teratosphaeriaceae</taxon>
        <taxon>Elasticomyces</taxon>
    </lineage>
</organism>
<dbReference type="EMBL" id="JAVRQU010000001">
    <property type="protein sequence ID" value="KAK5707771.1"/>
    <property type="molecule type" value="Genomic_DNA"/>
</dbReference>
<proteinExistence type="predicted"/>
<comment type="caution">
    <text evidence="2">The sequence shown here is derived from an EMBL/GenBank/DDBJ whole genome shotgun (WGS) entry which is preliminary data.</text>
</comment>
<evidence type="ECO:0000256" key="1">
    <source>
        <dbReference type="SAM" id="MobiDB-lite"/>
    </source>
</evidence>